<dbReference type="Gramene" id="KOM40887">
    <property type="protein sequence ID" value="KOM40887"/>
    <property type="gene ID" value="LR48_Vigan04g108500"/>
</dbReference>
<accession>A0A0L9UEB9</accession>
<evidence type="ECO:0000313" key="2">
    <source>
        <dbReference type="EMBL" id="KOM40887.1"/>
    </source>
</evidence>
<protein>
    <submittedName>
        <fullName evidence="2">Uncharacterized protein</fullName>
    </submittedName>
</protein>
<evidence type="ECO:0000313" key="3">
    <source>
        <dbReference type="Proteomes" id="UP000053144"/>
    </source>
</evidence>
<dbReference type="AlphaFoldDB" id="A0A0L9UEB9"/>
<sequence length="218" mass="25295">MAYPWYPNLVRVFYSNLKISDGTLCSRVKGVEIKLTKDVWTSITGFRPKDEKCHLVIEGMNKFSMYQNFLENPNEPRDYSLYRAGRMKREDRLCAFVIVSILLPRGSNHAQLTIKDVCLIHALKEKSCETYNKRNIIDKTALHHMNLRHGPDRWTFKDENLDEETPTGSSTKNFLPKSEFEKSMSLDDDEEENDEVVANDGEEESIPDEMMMISYLGI</sequence>
<dbReference type="Proteomes" id="UP000053144">
    <property type="component" value="Chromosome 4"/>
</dbReference>
<gene>
    <name evidence="2" type="ORF">LR48_Vigan04g108500</name>
</gene>
<dbReference type="EMBL" id="CM003374">
    <property type="protein sequence ID" value="KOM40887.1"/>
    <property type="molecule type" value="Genomic_DNA"/>
</dbReference>
<reference evidence="3" key="1">
    <citation type="journal article" date="2015" name="Proc. Natl. Acad. Sci. U.S.A.">
        <title>Genome sequencing of adzuki bean (Vigna angularis) provides insight into high starch and low fat accumulation and domestication.</title>
        <authorList>
            <person name="Yang K."/>
            <person name="Tian Z."/>
            <person name="Chen C."/>
            <person name="Luo L."/>
            <person name="Zhao B."/>
            <person name="Wang Z."/>
            <person name="Yu L."/>
            <person name="Li Y."/>
            <person name="Sun Y."/>
            <person name="Li W."/>
            <person name="Chen Y."/>
            <person name="Li Y."/>
            <person name="Zhang Y."/>
            <person name="Ai D."/>
            <person name="Zhao J."/>
            <person name="Shang C."/>
            <person name="Ma Y."/>
            <person name="Wu B."/>
            <person name="Wang M."/>
            <person name="Gao L."/>
            <person name="Sun D."/>
            <person name="Zhang P."/>
            <person name="Guo F."/>
            <person name="Wang W."/>
            <person name="Li Y."/>
            <person name="Wang J."/>
            <person name="Varshney R.K."/>
            <person name="Wang J."/>
            <person name="Ling H.Q."/>
            <person name="Wan P."/>
        </authorList>
    </citation>
    <scope>NUCLEOTIDE SEQUENCE</scope>
    <source>
        <strain evidence="3">cv. Jingnong 6</strain>
    </source>
</reference>
<organism evidence="2 3">
    <name type="scientific">Phaseolus angularis</name>
    <name type="common">Azuki bean</name>
    <name type="synonym">Vigna angularis</name>
    <dbReference type="NCBI Taxonomy" id="3914"/>
    <lineage>
        <taxon>Eukaryota</taxon>
        <taxon>Viridiplantae</taxon>
        <taxon>Streptophyta</taxon>
        <taxon>Embryophyta</taxon>
        <taxon>Tracheophyta</taxon>
        <taxon>Spermatophyta</taxon>
        <taxon>Magnoliopsida</taxon>
        <taxon>eudicotyledons</taxon>
        <taxon>Gunneridae</taxon>
        <taxon>Pentapetalae</taxon>
        <taxon>rosids</taxon>
        <taxon>fabids</taxon>
        <taxon>Fabales</taxon>
        <taxon>Fabaceae</taxon>
        <taxon>Papilionoideae</taxon>
        <taxon>50 kb inversion clade</taxon>
        <taxon>NPAAA clade</taxon>
        <taxon>indigoferoid/millettioid clade</taxon>
        <taxon>Phaseoleae</taxon>
        <taxon>Vigna</taxon>
    </lineage>
</organism>
<evidence type="ECO:0000256" key="1">
    <source>
        <dbReference type="SAM" id="MobiDB-lite"/>
    </source>
</evidence>
<feature type="region of interest" description="Disordered" evidence="1">
    <location>
        <begin position="156"/>
        <end position="205"/>
    </location>
</feature>
<proteinExistence type="predicted"/>
<feature type="compositionally biased region" description="Acidic residues" evidence="1">
    <location>
        <begin position="186"/>
        <end position="205"/>
    </location>
</feature>
<name>A0A0L9UEB9_PHAAN</name>